<keyword evidence="1" id="KW-1133">Transmembrane helix</keyword>
<organism evidence="2 3">
    <name type="scientific">Acidipila rosea</name>
    <dbReference type="NCBI Taxonomy" id="768535"/>
    <lineage>
        <taxon>Bacteria</taxon>
        <taxon>Pseudomonadati</taxon>
        <taxon>Acidobacteriota</taxon>
        <taxon>Terriglobia</taxon>
        <taxon>Terriglobales</taxon>
        <taxon>Acidobacteriaceae</taxon>
        <taxon>Acidipila</taxon>
    </lineage>
</organism>
<dbReference type="Proteomes" id="UP000295210">
    <property type="component" value="Unassembled WGS sequence"/>
</dbReference>
<keyword evidence="3" id="KW-1185">Reference proteome</keyword>
<name>A0A4R1LBM8_9BACT</name>
<gene>
    <name evidence="2" type="ORF">C7378_1518</name>
</gene>
<keyword evidence="1" id="KW-0472">Membrane</keyword>
<evidence type="ECO:0000256" key="1">
    <source>
        <dbReference type="SAM" id="Phobius"/>
    </source>
</evidence>
<evidence type="ECO:0008006" key="4">
    <source>
        <dbReference type="Google" id="ProtNLM"/>
    </source>
</evidence>
<proteinExistence type="predicted"/>
<comment type="caution">
    <text evidence="2">The sequence shown here is derived from an EMBL/GenBank/DDBJ whole genome shotgun (WGS) entry which is preliminary data.</text>
</comment>
<evidence type="ECO:0000313" key="3">
    <source>
        <dbReference type="Proteomes" id="UP000295210"/>
    </source>
</evidence>
<feature type="transmembrane region" description="Helical" evidence="1">
    <location>
        <begin position="7"/>
        <end position="28"/>
    </location>
</feature>
<dbReference type="AlphaFoldDB" id="A0A4R1LBM8"/>
<keyword evidence="1" id="KW-0812">Transmembrane</keyword>
<dbReference type="EMBL" id="SMGK01000002">
    <property type="protein sequence ID" value="TCK73899.1"/>
    <property type="molecule type" value="Genomic_DNA"/>
</dbReference>
<protein>
    <recommendedName>
        <fullName evidence="4">DUF4352 domain-containing protein</fullName>
    </recommendedName>
</protein>
<sequence length="182" mass="19940">MNSVTRAVLIVLAAVAVMSAVIGGYVYINQKPPAAVGQIESVQVSPIHSQMRVGEGAQGVQGGLETYDQLFVFTKVKIHNQGKIPLFLSDMAGTLTMRNGEQQRSLNAGQQDFEKVFVAYPQLASFRAQPVPRDITISPGQTVEGLMLFHYPITPADWDARQGFVVNVSFIHQKDLVLEAKR</sequence>
<evidence type="ECO:0000313" key="2">
    <source>
        <dbReference type="EMBL" id="TCK73899.1"/>
    </source>
</evidence>
<dbReference type="RefSeq" id="WP_131994151.1">
    <property type="nucleotide sequence ID" value="NZ_SMGK01000002.1"/>
</dbReference>
<reference evidence="2 3" key="1">
    <citation type="submission" date="2019-03" db="EMBL/GenBank/DDBJ databases">
        <title>Genomic Encyclopedia of Type Strains, Phase IV (KMG-IV): sequencing the most valuable type-strain genomes for metagenomic binning, comparative biology and taxonomic classification.</title>
        <authorList>
            <person name="Goeker M."/>
        </authorList>
    </citation>
    <scope>NUCLEOTIDE SEQUENCE [LARGE SCALE GENOMIC DNA]</scope>
    <source>
        <strain evidence="2 3">DSM 103428</strain>
    </source>
</reference>
<dbReference type="OrthoDB" id="119094at2"/>
<accession>A0A4R1LBM8</accession>